<organism evidence="8 9">
    <name type="scientific">Scomber scombrus</name>
    <name type="common">Atlantic mackerel</name>
    <name type="synonym">Scomber vernalis</name>
    <dbReference type="NCBI Taxonomy" id="13677"/>
    <lineage>
        <taxon>Eukaryota</taxon>
        <taxon>Metazoa</taxon>
        <taxon>Chordata</taxon>
        <taxon>Craniata</taxon>
        <taxon>Vertebrata</taxon>
        <taxon>Euteleostomi</taxon>
        <taxon>Actinopterygii</taxon>
        <taxon>Neopterygii</taxon>
        <taxon>Teleostei</taxon>
        <taxon>Neoteleostei</taxon>
        <taxon>Acanthomorphata</taxon>
        <taxon>Pelagiaria</taxon>
        <taxon>Scombriformes</taxon>
        <taxon>Scombridae</taxon>
        <taxon>Scomber</taxon>
    </lineage>
</organism>
<dbReference type="GO" id="GO:0004867">
    <property type="term" value="F:serine-type endopeptidase inhibitor activity"/>
    <property type="evidence" value="ECO:0007669"/>
    <property type="project" value="UniProtKB-KW"/>
</dbReference>
<dbReference type="PRINTS" id="PR00759">
    <property type="entry name" value="BASICPTASE"/>
</dbReference>
<keyword evidence="2" id="KW-0677">Repeat</keyword>
<feature type="domain" description="BPTI/Kunitz inhibitor" evidence="7">
    <location>
        <begin position="111"/>
        <end position="161"/>
    </location>
</feature>
<dbReference type="SMART" id="SM00131">
    <property type="entry name" value="KU"/>
    <property type="match status" value="3"/>
</dbReference>
<reference evidence="8 9" key="1">
    <citation type="submission" date="2024-01" db="EMBL/GenBank/DDBJ databases">
        <authorList>
            <person name="Alioto T."/>
            <person name="Alioto T."/>
            <person name="Gomez Garrido J."/>
        </authorList>
    </citation>
    <scope>NUCLEOTIDE SEQUENCE [LARGE SCALE GENOMIC DNA]</scope>
</reference>
<feature type="domain" description="BPTI/Kunitz inhibitor" evidence="7">
    <location>
        <begin position="167"/>
        <end position="217"/>
    </location>
</feature>
<dbReference type="PANTHER" id="PTHR46676">
    <property type="entry name" value="PROTEIN AMBP"/>
    <property type="match status" value="1"/>
</dbReference>
<comment type="caution">
    <text evidence="8">The sequence shown here is derived from an EMBL/GenBank/DDBJ whole genome shotgun (WGS) entry which is preliminary data.</text>
</comment>
<evidence type="ECO:0000259" key="7">
    <source>
        <dbReference type="PROSITE" id="PS50279"/>
    </source>
</evidence>
<dbReference type="AlphaFoldDB" id="A0AAV1NJJ6"/>
<dbReference type="InterPro" id="IPR036880">
    <property type="entry name" value="Kunitz_BPTI_sf"/>
</dbReference>
<evidence type="ECO:0000256" key="4">
    <source>
        <dbReference type="ARBA" id="ARBA00023157"/>
    </source>
</evidence>
<dbReference type="InterPro" id="IPR020901">
    <property type="entry name" value="Prtase_inh_Kunz-CS"/>
</dbReference>
<dbReference type="EMBL" id="CAWUFR010000039">
    <property type="protein sequence ID" value="CAK6959323.1"/>
    <property type="molecule type" value="Genomic_DNA"/>
</dbReference>
<keyword evidence="5" id="KW-0325">Glycoprotein</keyword>
<proteinExistence type="predicted"/>
<evidence type="ECO:0000256" key="3">
    <source>
        <dbReference type="ARBA" id="ARBA00022900"/>
    </source>
</evidence>
<evidence type="ECO:0000256" key="5">
    <source>
        <dbReference type="ARBA" id="ARBA00023180"/>
    </source>
</evidence>
<keyword evidence="1 8" id="KW-0646">Protease inhibitor</keyword>
<dbReference type="PROSITE" id="PS50279">
    <property type="entry name" value="BPTI_KUNITZ_2"/>
    <property type="match status" value="3"/>
</dbReference>
<evidence type="ECO:0000313" key="8">
    <source>
        <dbReference type="EMBL" id="CAK6959323.1"/>
    </source>
</evidence>
<dbReference type="InterPro" id="IPR029856">
    <property type="entry name" value="AMBP"/>
</dbReference>
<dbReference type="PANTHER" id="PTHR46676:SF1">
    <property type="entry name" value="PROTEIN AMBP"/>
    <property type="match status" value="1"/>
</dbReference>
<feature type="domain" description="BPTI/Kunitz inhibitor" evidence="7">
    <location>
        <begin position="55"/>
        <end position="105"/>
    </location>
</feature>
<protein>
    <submittedName>
        <fullName evidence="8">Actinia tenebrosa protease inhibitors-like</fullName>
    </submittedName>
</protein>
<dbReference type="Proteomes" id="UP001314229">
    <property type="component" value="Unassembled WGS sequence"/>
</dbReference>
<feature type="signal peptide" evidence="6">
    <location>
        <begin position="1"/>
        <end position="18"/>
    </location>
</feature>
<dbReference type="PROSITE" id="PS00280">
    <property type="entry name" value="BPTI_KUNITZ_1"/>
    <property type="match status" value="2"/>
</dbReference>
<keyword evidence="9" id="KW-1185">Reference proteome</keyword>
<dbReference type="Pfam" id="PF00014">
    <property type="entry name" value="Kunitz_BPTI"/>
    <property type="match status" value="3"/>
</dbReference>
<dbReference type="Gene3D" id="4.10.410.10">
    <property type="entry name" value="Pancreatic trypsin inhibitor Kunitz domain"/>
    <property type="match status" value="3"/>
</dbReference>
<keyword evidence="6" id="KW-0732">Signal</keyword>
<dbReference type="FunFam" id="4.10.410.10:FF:000005">
    <property type="entry name" value="Pancreatic trypsin inhibitor"/>
    <property type="match status" value="2"/>
</dbReference>
<evidence type="ECO:0000313" key="9">
    <source>
        <dbReference type="Proteomes" id="UP001314229"/>
    </source>
</evidence>
<evidence type="ECO:0000256" key="6">
    <source>
        <dbReference type="SAM" id="SignalP"/>
    </source>
</evidence>
<dbReference type="SUPFAM" id="SSF57362">
    <property type="entry name" value="BPTI-like"/>
    <property type="match status" value="3"/>
</dbReference>
<accession>A0AAV1NJJ6</accession>
<feature type="chain" id="PRO_5043841673" evidence="6">
    <location>
        <begin position="19"/>
        <end position="222"/>
    </location>
</feature>
<sequence length="222" mass="24736">MVKAVILISVLVLGYTWTLQDVGTVELSVDPSELDSASDEDTSRNATEFNATEACVVAPEAGQCMGLLKRHFYNSTSMNCQVFSYHGCGGNQNNFKTKKKCLEGCHPDETCTAAPVTGPCKARKPRYFYNSTSMTCQVFIYGGCGGNQNNFLTEKHCLKRCHSKEVCKEAPETGPCKARKMRYFYNSTLMRCEIFVYGGCSGNQNNFRTERQCMKKCHPKAN</sequence>
<keyword evidence="3" id="KW-0722">Serine protease inhibitor</keyword>
<dbReference type="InterPro" id="IPR002223">
    <property type="entry name" value="Kunitz_BPTI"/>
</dbReference>
<keyword evidence="4" id="KW-1015">Disulfide bond</keyword>
<name>A0AAV1NJJ6_SCOSC</name>
<evidence type="ECO:0000256" key="1">
    <source>
        <dbReference type="ARBA" id="ARBA00022690"/>
    </source>
</evidence>
<evidence type="ECO:0000256" key="2">
    <source>
        <dbReference type="ARBA" id="ARBA00022737"/>
    </source>
</evidence>
<gene>
    <name evidence="8" type="ORF">FSCOSCO3_A004199</name>
</gene>